<dbReference type="EMBL" id="KB467865">
    <property type="protein sequence ID" value="PCH35991.1"/>
    <property type="molecule type" value="Genomic_DNA"/>
</dbReference>
<keyword evidence="2" id="KW-1185">Reference proteome</keyword>
<name>A0A2H3J1Y2_WOLCO</name>
<proteinExistence type="predicted"/>
<sequence length="290" mass="33482">MSDSSTSSTDIVASLRKHSANLHEDQHQAQELFRSVASYLESETLHFDEHHAVREEWAKLSEEYQRLYRESREHAGDCLDFLNMYTDIIVPLSQSRLTVDERNSMLKTFIEKIQAHRHSAGETAEKLSELSRKVDHFPQKVTAALQRHAQQQSLWNRLLLKLKGLYEAITKAVQKLVMVIVRMLPERINLPGGGYIELFVSYMRLEEYDMTPSPENCIRDDCESLSGKLSYVAFAWRAMEQACAALRNNVDMAKCHTDIPDIFDAHMEMAEPIFTALKECMQEYTLLPRI</sequence>
<organism evidence="1 2">
    <name type="scientific">Wolfiporia cocos (strain MD-104)</name>
    <name type="common">Brown rot fungus</name>
    <dbReference type="NCBI Taxonomy" id="742152"/>
    <lineage>
        <taxon>Eukaryota</taxon>
        <taxon>Fungi</taxon>
        <taxon>Dikarya</taxon>
        <taxon>Basidiomycota</taxon>
        <taxon>Agaricomycotina</taxon>
        <taxon>Agaricomycetes</taxon>
        <taxon>Polyporales</taxon>
        <taxon>Phaeolaceae</taxon>
        <taxon>Wolfiporia</taxon>
    </lineage>
</organism>
<reference evidence="1 2" key="1">
    <citation type="journal article" date="2012" name="Science">
        <title>The Paleozoic origin of enzymatic lignin decomposition reconstructed from 31 fungal genomes.</title>
        <authorList>
            <person name="Floudas D."/>
            <person name="Binder M."/>
            <person name="Riley R."/>
            <person name="Barry K."/>
            <person name="Blanchette R.A."/>
            <person name="Henrissat B."/>
            <person name="Martinez A.T."/>
            <person name="Otillar R."/>
            <person name="Spatafora J.W."/>
            <person name="Yadav J.S."/>
            <person name="Aerts A."/>
            <person name="Benoit I."/>
            <person name="Boyd A."/>
            <person name="Carlson A."/>
            <person name="Copeland A."/>
            <person name="Coutinho P.M."/>
            <person name="de Vries R.P."/>
            <person name="Ferreira P."/>
            <person name="Findley K."/>
            <person name="Foster B."/>
            <person name="Gaskell J."/>
            <person name="Glotzer D."/>
            <person name="Gorecki P."/>
            <person name="Heitman J."/>
            <person name="Hesse C."/>
            <person name="Hori C."/>
            <person name="Igarashi K."/>
            <person name="Jurgens J.A."/>
            <person name="Kallen N."/>
            <person name="Kersten P."/>
            <person name="Kohler A."/>
            <person name="Kuees U."/>
            <person name="Kumar T.K.A."/>
            <person name="Kuo A."/>
            <person name="LaButti K."/>
            <person name="Larrondo L.F."/>
            <person name="Lindquist E."/>
            <person name="Ling A."/>
            <person name="Lombard V."/>
            <person name="Lucas S."/>
            <person name="Lundell T."/>
            <person name="Martin R."/>
            <person name="McLaughlin D.J."/>
            <person name="Morgenstern I."/>
            <person name="Morin E."/>
            <person name="Murat C."/>
            <person name="Nagy L.G."/>
            <person name="Nolan M."/>
            <person name="Ohm R.A."/>
            <person name="Patyshakuliyeva A."/>
            <person name="Rokas A."/>
            <person name="Ruiz-Duenas F.J."/>
            <person name="Sabat G."/>
            <person name="Salamov A."/>
            <person name="Samejima M."/>
            <person name="Schmutz J."/>
            <person name="Slot J.C."/>
            <person name="St John F."/>
            <person name="Stenlid J."/>
            <person name="Sun H."/>
            <person name="Sun S."/>
            <person name="Syed K."/>
            <person name="Tsang A."/>
            <person name="Wiebenga A."/>
            <person name="Young D."/>
            <person name="Pisabarro A."/>
            <person name="Eastwood D.C."/>
            <person name="Martin F."/>
            <person name="Cullen D."/>
            <person name="Grigoriev I.V."/>
            <person name="Hibbett D.S."/>
        </authorList>
    </citation>
    <scope>NUCLEOTIDE SEQUENCE [LARGE SCALE GENOMIC DNA]</scope>
    <source>
        <strain evidence="1 2">MD-104</strain>
    </source>
</reference>
<evidence type="ECO:0000313" key="1">
    <source>
        <dbReference type="EMBL" id="PCH35991.1"/>
    </source>
</evidence>
<dbReference type="Proteomes" id="UP000218811">
    <property type="component" value="Unassembled WGS sequence"/>
</dbReference>
<dbReference type="AlphaFoldDB" id="A0A2H3J1Y2"/>
<gene>
    <name evidence="1" type="ORF">WOLCODRAFT_140161</name>
</gene>
<accession>A0A2H3J1Y2</accession>
<dbReference type="STRING" id="742152.A0A2H3J1Y2"/>
<protein>
    <submittedName>
        <fullName evidence="1">Uncharacterized protein</fullName>
    </submittedName>
</protein>
<evidence type="ECO:0000313" key="2">
    <source>
        <dbReference type="Proteomes" id="UP000218811"/>
    </source>
</evidence>